<keyword evidence="5 7" id="KW-1133">Transmembrane helix</keyword>
<dbReference type="HOGENOM" id="CLU_022549_3_1_1"/>
<evidence type="ECO:0000256" key="7">
    <source>
        <dbReference type="SAM" id="Phobius"/>
    </source>
</evidence>
<organism evidence="8 9">
    <name type="scientific">Verruconis gallopava</name>
    <dbReference type="NCBI Taxonomy" id="253628"/>
    <lineage>
        <taxon>Eukaryota</taxon>
        <taxon>Fungi</taxon>
        <taxon>Dikarya</taxon>
        <taxon>Ascomycota</taxon>
        <taxon>Pezizomycotina</taxon>
        <taxon>Dothideomycetes</taxon>
        <taxon>Pleosporomycetidae</taxon>
        <taxon>Venturiales</taxon>
        <taxon>Sympoventuriaceae</taxon>
        <taxon>Verruconis</taxon>
    </lineage>
</organism>
<dbReference type="VEuPathDB" id="FungiDB:PV09_06221"/>
<keyword evidence="4" id="KW-0735">Signal-anchor</keyword>
<comment type="similarity">
    <text evidence="2">Belongs to the glycosyltransferase 31 family. Beta3-Gal-T subfamily.</text>
</comment>
<evidence type="ECO:0000313" key="9">
    <source>
        <dbReference type="Proteomes" id="UP000053259"/>
    </source>
</evidence>
<evidence type="ECO:0000256" key="4">
    <source>
        <dbReference type="ARBA" id="ARBA00022968"/>
    </source>
</evidence>
<evidence type="ECO:0000256" key="2">
    <source>
        <dbReference type="ARBA" id="ARBA00006462"/>
    </source>
</evidence>
<dbReference type="InParanoid" id="A0A0D1XJC4"/>
<dbReference type="GeneID" id="27314194"/>
<dbReference type="PANTHER" id="PTHR23033">
    <property type="entry name" value="BETA1,3-GALACTOSYLTRANSFERASE"/>
    <property type="match status" value="1"/>
</dbReference>
<keyword evidence="6 7" id="KW-0472">Membrane</keyword>
<reference evidence="8 9" key="1">
    <citation type="submission" date="2015-01" db="EMBL/GenBank/DDBJ databases">
        <title>The Genome Sequence of Ochroconis gallopava CBS43764.</title>
        <authorList>
            <consortium name="The Broad Institute Genomics Platform"/>
            <person name="Cuomo C."/>
            <person name="de Hoog S."/>
            <person name="Gorbushina A."/>
            <person name="Stielow B."/>
            <person name="Teixiera M."/>
            <person name="Abouelleil A."/>
            <person name="Chapman S.B."/>
            <person name="Priest M."/>
            <person name="Young S.K."/>
            <person name="Wortman J."/>
            <person name="Nusbaum C."/>
            <person name="Birren B."/>
        </authorList>
    </citation>
    <scope>NUCLEOTIDE SEQUENCE [LARGE SCALE GENOMIC DNA]</scope>
    <source>
        <strain evidence="8 9">CBS 43764</strain>
    </source>
</reference>
<gene>
    <name evidence="8" type="ORF">PV09_06221</name>
</gene>
<keyword evidence="9" id="KW-1185">Reference proteome</keyword>
<name>A0A0D1XJC4_9PEZI</name>
<evidence type="ECO:0008006" key="10">
    <source>
        <dbReference type="Google" id="ProtNLM"/>
    </source>
</evidence>
<dbReference type="GO" id="GO:0016020">
    <property type="term" value="C:membrane"/>
    <property type="evidence" value="ECO:0007669"/>
    <property type="project" value="UniProtKB-SubCell"/>
</dbReference>
<dbReference type="AlphaFoldDB" id="A0A0D1XJC4"/>
<comment type="subcellular location">
    <subcellularLocation>
        <location evidence="1">Membrane</location>
        <topology evidence="1">Single-pass type II membrane protein</topology>
    </subcellularLocation>
</comment>
<dbReference type="Gene3D" id="3.90.550.50">
    <property type="match status" value="1"/>
</dbReference>
<sequence>MLLRPDVWNRSVKLAVAATVFFAFVLWIQPPRNHHGHRFKSWFSQPSHQWGSYGGPTQTSVTKDGCPVASDADNVVITVKTGASEASARIPTQLRTTLKCPPNILHFSDMEQTVDNVTIHDALAPIPEFVKIGNPDFDLYRAQQARKRLGWHDEPVTEEVKKAAWTLDKYKNLHIVAKSYWLFPDKKWYLHIDADTYLVWSSLLWWLNTLDPSKPLYTGSLTCFGDVKAAHGGSGILLSNSAAKAIVQDNSSTIPSWDGQARDHCCGDELVAQALKDNGIEMHNSWPLINGDTPFTIPFGPQFWCEPVVTMHHLSTKEMEIVAAFEQSRPNRSEPLSYMELFNELVYDHIPETTVDDWDNLSEGITLPDCPSFEACINECNENDGCFQASYDGSECILGTRNFRVGVEKKPEESKKWQSMWNKRRMREWAVVHVDCTNLHVAFKDSFVCG</sequence>
<keyword evidence="3 7" id="KW-0812">Transmembrane</keyword>
<evidence type="ECO:0000256" key="1">
    <source>
        <dbReference type="ARBA" id="ARBA00004606"/>
    </source>
</evidence>
<evidence type="ECO:0000256" key="3">
    <source>
        <dbReference type="ARBA" id="ARBA00022692"/>
    </source>
</evidence>
<dbReference type="OrthoDB" id="414175at2759"/>
<dbReference type="Proteomes" id="UP000053259">
    <property type="component" value="Unassembled WGS sequence"/>
</dbReference>
<evidence type="ECO:0000256" key="5">
    <source>
        <dbReference type="ARBA" id="ARBA00022989"/>
    </source>
</evidence>
<evidence type="ECO:0000256" key="6">
    <source>
        <dbReference type="ARBA" id="ARBA00023136"/>
    </source>
</evidence>
<dbReference type="EMBL" id="KN847549">
    <property type="protein sequence ID" value="KIW02401.1"/>
    <property type="molecule type" value="Genomic_DNA"/>
</dbReference>
<protein>
    <recommendedName>
        <fullName evidence="10">Apple domain-containing protein</fullName>
    </recommendedName>
</protein>
<accession>A0A0D1XJC4</accession>
<dbReference type="RefSeq" id="XP_016212270.1">
    <property type="nucleotide sequence ID" value="XM_016359822.1"/>
</dbReference>
<dbReference type="STRING" id="253628.A0A0D1XJC4"/>
<evidence type="ECO:0000313" key="8">
    <source>
        <dbReference type="EMBL" id="KIW02401.1"/>
    </source>
</evidence>
<proteinExistence type="inferred from homology"/>
<dbReference type="InterPro" id="IPR026050">
    <property type="entry name" value="C1GALT1/C1GALT1_chp1"/>
</dbReference>
<dbReference type="PANTHER" id="PTHR23033:SF47">
    <property type="entry name" value="APPLE DOMAIN-CONTAINING PROTEIN-RELATED"/>
    <property type="match status" value="1"/>
</dbReference>
<feature type="transmembrane region" description="Helical" evidence="7">
    <location>
        <begin position="12"/>
        <end position="30"/>
    </location>
</feature>